<evidence type="ECO:0000256" key="1">
    <source>
        <dbReference type="ARBA" id="ARBA00022741"/>
    </source>
</evidence>
<dbReference type="PANTHER" id="PTHR20953:SF3">
    <property type="entry name" value="P-LOOP CONTAINING NUCLEOSIDE TRIPHOSPHATE HYDROLASES SUPERFAMILY PROTEIN"/>
    <property type="match status" value="1"/>
</dbReference>
<dbReference type="PANTHER" id="PTHR20953">
    <property type="entry name" value="KINASE-RELATED"/>
    <property type="match status" value="1"/>
</dbReference>
<dbReference type="SMART" id="SM00382">
    <property type="entry name" value="AAA"/>
    <property type="match status" value="1"/>
</dbReference>
<dbReference type="GO" id="GO:0005524">
    <property type="term" value="F:ATP binding"/>
    <property type="evidence" value="ECO:0007669"/>
    <property type="project" value="UniProtKB-KW"/>
</dbReference>
<evidence type="ECO:0000259" key="3">
    <source>
        <dbReference type="SMART" id="SM00382"/>
    </source>
</evidence>
<gene>
    <name evidence="4" type="ORF">ENL71_03705</name>
</gene>
<sequence length="313" mass="34817">MAVASVNTEVEKLLDRLPAEIVYTIKTTFEENLHEICEIKINLNCPLIVIGKKEYVFESLIITKEILNKCISRLTNNSLFTYEKNILQGYFTVDGGHRVGVAGKFTFENGSKQGFVNSISGLNIRISKTVRIEPERILKHAVKENLDSIYNTLIISPPGCGKTTLLRNIVRILSSGEGILAGRGFRLVVIDERSEIGMVDNDRREIGIRTFVLDGVDKLRGVLMAVRSLNPQIIAMDELGSPSDYLAVCEASKMGVKIIATMHAESVKDIYMREFSRKIINQGVFEKVIVLSSRNGPGTIEKILSIGEERNGD</sequence>
<keyword evidence="2" id="KW-0067">ATP-binding</keyword>
<dbReference type="Gene3D" id="3.40.50.300">
    <property type="entry name" value="P-loop containing nucleotide triphosphate hydrolases"/>
    <property type="match status" value="1"/>
</dbReference>
<name>A0A7C5V1Y9_9FIRM</name>
<dbReference type="EMBL" id="DRUZ01000044">
    <property type="protein sequence ID" value="HHS01627.1"/>
    <property type="molecule type" value="Genomic_DNA"/>
</dbReference>
<keyword evidence="1" id="KW-0547">Nucleotide-binding</keyword>
<dbReference type="InterPro" id="IPR045735">
    <property type="entry name" value="Spore_III_AA_AAA+_ATPase"/>
</dbReference>
<accession>A0A7C5V1Y9</accession>
<proteinExistence type="predicted"/>
<dbReference type="SUPFAM" id="SSF52540">
    <property type="entry name" value="P-loop containing nucleoside triphosphate hydrolases"/>
    <property type="match status" value="1"/>
</dbReference>
<reference evidence="4" key="1">
    <citation type="journal article" date="2020" name="mSystems">
        <title>Genome- and Community-Level Interaction Insights into Carbon Utilization and Element Cycling Functions of Hydrothermarchaeota in Hydrothermal Sediment.</title>
        <authorList>
            <person name="Zhou Z."/>
            <person name="Liu Y."/>
            <person name="Xu W."/>
            <person name="Pan J."/>
            <person name="Luo Z.H."/>
            <person name="Li M."/>
        </authorList>
    </citation>
    <scope>NUCLEOTIDE SEQUENCE [LARGE SCALE GENOMIC DNA]</scope>
    <source>
        <strain evidence="4">SpSt-102</strain>
    </source>
</reference>
<dbReference type="InterPro" id="IPR003593">
    <property type="entry name" value="AAA+_ATPase"/>
</dbReference>
<organism evidence="4">
    <name type="scientific">Caldicellulosiruptor owensensis</name>
    <dbReference type="NCBI Taxonomy" id="55205"/>
    <lineage>
        <taxon>Bacteria</taxon>
        <taxon>Bacillati</taxon>
        <taxon>Bacillota</taxon>
        <taxon>Bacillota incertae sedis</taxon>
        <taxon>Caldicellulosiruptorales</taxon>
        <taxon>Caldicellulosiruptoraceae</taxon>
        <taxon>Caldicellulosiruptor</taxon>
    </lineage>
</organism>
<comment type="caution">
    <text evidence="4">The sequence shown here is derived from an EMBL/GenBank/DDBJ whole genome shotgun (WGS) entry which is preliminary data.</text>
</comment>
<evidence type="ECO:0000256" key="2">
    <source>
        <dbReference type="ARBA" id="ARBA00022840"/>
    </source>
</evidence>
<feature type="domain" description="AAA+ ATPase" evidence="3">
    <location>
        <begin position="148"/>
        <end position="285"/>
    </location>
</feature>
<evidence type="ECO:0000313" key="4">
    <source>
        <dbReference type="EMBL" id="HHS01627.1"/>
    </source>
</evidence>
<dbReference type="InterPro" id="IPR027417">
    <property type="entry name" value="P-loop_NTPase"/>
</dbReference>
<dbReference type="Pfam" id="PF19568">
    <property type="entry name" value="Spore_III_AA"/>
    <property type="match status" value="1"/>
</dbReference>
<protein>
    <submittedName>
        <fullName evidence="4">AAA family ATPase</fullName>
    </submittedName>
</protein>
<dbReference type="AlphaFoldDB" id="A0A7C5V1Y9"/>